<protein>
    <submittedName>
        <fullName evidence="2">Capsid protein</fullName>
    </submittedName>
</protein>
<name>A0A161IBA8_9VIRU</name>
<evidence type="ECO:0000313" key="3">
    <source>
        <dbReference type="Proteomes" id="UP000271831"/>
    </source>
</evidence>
<reference evidence="2 3" key="1">
    <citation type="journal article" date="2016" name="Infect. Genet. Evol.">
        <title>Circular replication-associated protein encoding DNA viruses identified in the faecal matter of various animals in New Zealand.</title>
        <authorList>
            <person name="Steel O."/>
            <person name="Kraberger S."/>
            <person name="Sikorski A."/>
            <person name="Young L.M."/>
            <person name="Catchpole R.J."/>
            <person name="Stevens A.J."/>
            <person name="Ladley J.J."/>
            <person name="Coray D.S."/>
            <person name="Stainton D."/>
            <person name="Dayaram A."/>
            <person name="Julian L."/>
            <person name="van Bysterveldt K."/>
            <person name="Varsani A."/>
        </authorList>
    </citation>
    <scope>NUCLEOTIDE SEQUENCE [LARGE SCALE GENOMIC DNA]</scope>
</reference>
<dbReference type="EMBL" id="KT862241">
    <property type="protein sequence ID" value="ANC51572.1"/>
    <property type="molecule type" value="Genomic_DNA"/>
</dbReference>
<feature type="compositionally biased region" description="Basic residues" evidence="1">
    <location>
        <begin position="17"/>
        <end position="42"/>
    </location>
</feature>
<organism evidence="2 3">
    <name type="scientific">Faeces associated gemycircularvirus 4</name>
    <dbReference type="NCBI Taxonomy" id="1391033"/>
    <lineage>
        <taxon>Viruses</taxon>
        <taxon>Monodnaviria</taxon>
        <taxon>Shotokuvirae</taxon>
        <taxon>Cressdnaviricota</taxon>
        <taxon>Repensiviricetes</taxon>
        <taxon>Geplafuvirales</taxon>
        <taxon>Genomoviridae</taxon>
        <taxon>Gemycircularvirus</taxon>
        <taxon>Gemycircularvirus furse1</taxon>
    </lineage>
</organism>
<sequence>MAARRLPRSLPTGRYGRAGRRRAARYPRKRRSTGRKRTYRKRTMTRRSILNVTSEKKRDKMLQITNSTAVSQSGSGTYLPNPAIITGGSSNVAAFVWCATARDNTRSSTATQPGNKFDDSTRTASSCYMVGLKETIELQCPDGLPWQWRRICVTMKGTGTFAGTLNTGTSTFYTALETSNGFSRVLNQILAADRLSFYGTLFQGQQDVDWADPMTAKVDNERLTVKYDKTITLASGNDDGMIRKYSRYHRMGHNLEYNDDESGGTKTAGQFSVTSKKGMGDYWVIDLFRPRVGSTASNQMLFGTESTLYWHER</sequence>
<evidence type="ECO:0000313" key="2">
    <source>
        <dbReference type="EMBL" id="ANC51572.1"/>
    </source>
</evidence>
<proteinExistence type="predicted"/>
<feature type="region of interest" description="Disordered" evidence="1">
    <location>
        <begin position="1"/>
        <end position="42"/>
    </location>
</feature>
<dbReference type="Proteomes" id="UP000271831">
    <property type="component" value="Segment"/>
</dbReference>
<accession>A0A161IBA8</accession>
<evidence type="ECO:0000256" key="1">
    <source>
        <dbReference type="SAM" id="MobiDB-lite"/>
    </source>
</evidence>